<dbReference type="PANTHER" id="PTHR46033">
    <property type="entry name" value="PROTEIN MAIN-LIKE 2"/>
    <property type="match status" value="1"/>
</dbReference>
<evidence type="ECO:0000313" key="4">
    <source>
        <dbReference type="Proteomes" id="UP001457282"/>
    </source>
</evidence>
<dbReference type="EMBL" id="JBEDUW010000007">
    <property type="protein sequence ID" value="KAK9911755.1"/>
    <property type="molecule type" value="Genomic_DNA"/>
</dbReference>
<dbReference type="PANTHER" id="PTHR46033:SF80">
    <property type="entry name" value="PROTEIN MAIN-LIKE 2-LIKE"/>
    <property type="match status" value="1"/>
</dbReference>
<dbReference type="InterPro" id="IPR019557">
    <property type="entry name" value="AminoTfrase-like_pln_mobile"/>
</dbReference>
<reference evidence="3 4" key="1">
    <citation type="journal article" date="2023" name="G3 (Bethesda)">
        <title>A chromosome-length genome assembly and annotation of blackberry (Rubus argutus, cv. 'Hillquist').</title>
        <authorList>
            <person name="Bruna T."/>
            <person name="Aryal R."/>
            <person name="Dudchenko O."/>
            <person name="Sargent D.J."/>
            <person name="Mead D."/>
            <person name="Buti M."/>
            <person name="Cavallini A."/>
            <person name="Hytonen T."/>
            <person name="Andres J."/>
            <person name="Pham M."/>
            <person name="Weisz D."/>
            <person name="Mascagni F."/>
            <person name="Usai G."/>
            <person name="Natali L."/>
            <person name="Bassil N."/>
            <person name="Fernandez G.E."/>
            <person name="Lomsadze A."/>
            <person name="Armour M."/>
            <person name="Olukolu B."/>
            <person name="Poorten T."/>
            <person name="Britton C."/>
            <person name="Davik J."/>
            <person name="Ashrafi H."/>
            <person name="Aiden E.L."/>
            <person name="Borodovsky M."/>
            <person name="Worthington M."/>
        </authorList>
    </citation>
    <scope>NUCLEOTIDE SEQUENCE [LARGE SCALE GENOMIC DNA]</scope>
    <source>
        <strain evidence="3">PI 553951</strain>
    </source>
</reference>
<feature type="domain" description="Aminotransferase-like plant mobile" evidence="2">
    <location>
        <begin position="116"/>
        <end position="451"/>
    </location>
</feature>
<feature type="compositionally biased region" description="Basic and acidic residues" evidence="1">
    <location>
        <begin position="528"/>
        <end position="558"/>
    </location>
</feature>
<organism evidence="3 4">
    <name type="scientific">Rubus argutus</name>
    <name type="common">Southern blackberry</name>
    <dbReference type="NCBI Taxonomy" id="59490"/>
    <lineage>
        <taxon>Eukaryota</taxon>
        <taxon>Viridiplantae</taxon>
        <taxon>Streptophyta</taxon>
        <taxon>Embryophyta</taxon>
        <taxon>Tracheophyta</taxon>
        <taxon>Spermatophyta</taxon>
        <taxon>Magnoliopsida</taxon>
        <taxon>eudicotyledons</taxon>
        <taxon>Gunneridae</taxon>
        <taxon>Pentapetalae</taxon>
        <taxon>rosids</taxon>
        <taxon>fabids</taxon>
        <taxon>Rosales</taxon>
        <taxon>Rosaceae</taxon>
        <taxon>Rosoideae</taxon>
        <taxon>Rosoideae incertae sedis</taxon>
        <taxon>Rubus</taxon>
    </lineage>
</organism>
<dbReference type="GO" id="GO:0010073">
    <property type="term" value="P:meristem maintenance"/>
    <property type="evidence" value="ECO:0007669"/>
    <property type="project" value="InterPro"/>
</dbReference>
<accession>A0AAW1VZ40</accession>
<evidence type="ECO:0000259" key="2">
    <source>
        <dbReference type="Pfam" id="PF10536"/>
    </source>
</evidence>
<gene>
    <name evidence="3" type="ORF">M0R45_035646</name>
</gene>
<dbReference type="Pfam" id="PF10536">
    <property type="entry name" value="PMD"/>
    <property type="match status" value="1"/>
</dbReference>
<comment type="caution">
    <text evidence="3">The sequence shown here is derived from an EMBL/GenBank/DDBJ whole genome shotgun (WGS) entry which is preliminary data.</text>
</comment>
<name>A0AAW1VZ40_RUBAR</name>
<dbReference type="InterPro" id="IPR044824">
    <property type="entry name" value="MAIN-like"/>
</dbReference>
<dbReference type="Proteomes" id="UP001457282">
    <property type="component" value="Unassembled WGS sequence"/>
</dbReference>
<proteinExistence type="predicted"/>
<feature type="region of interest" description="Disordered" evidence="1">
    <location>
        <begin position="606"/>
        <end position="690"/>
    </location>
</feature>
<evidence type="ECO:0000256" key="1">
    <source>
        <dbReference type="SAM" id="MobiDB-lite"/>
    </source>
</evidence>
<dbReference type="AlphaFoldDB" id="A0AAW1VZ40"/>
<sequence>MASETVSDSSLASLDAYFLLDDGLRGGMRHSPKYHGPNHGQDLVIDYESPSPPIDPSSISRLCIERGEYPAVALSFKYLSGIVNDHHNWVSHELSDPETRRVLNQSKIFSAVLLSGLCNVNKYLAMLRHIVRRWSSKTHTFVCLWGEFTPTLEDVANIMGLPIVGSTDPSKIQLSMQDVDKLFILKEAKDRFAPWVKHFWGSIKEDGHNGILKKGPVYNSGCRLEALLSLWLSKFVFSDGKDSIQERVFPLAILMSKGEILPLAPMFLGHLYQSLDLIVMQEKENRDNHVVESCVSTTFLQMFIWERLKDSSIKPTPLATFKKKELIGFKPESLPLMYRWLKRVISRDVSSFLGHLDDEAKFKFRPYVDLADELPLKLMCGECNGTSGVIIEPIKNHGKVPLLDAYLVTKSMALPILSDVGKGDKISFVSYFRHRVKHQFGFDQGIPCCLDSSDDACGYVQLFFRKLDVLGEGASVMLASNERVGYRSEAFHDYWLGVLGSFKDYVDSGGHSSRTQLPRLSDGIESSIRGDSEMERNTDGKRVAVVDEEDSGTKDSTGKQRGGSCKKRKIRPKVLKEVSKRIVEDSEQAKGKTTVISSSIFTASHKRTLHPRESPNTIPSSDDDDDEDDNDDDEEASLLDEERGQTGHGNSHKEKNNHVEASPVHLVDSSGKEKDDGFGVGSSSSGVPKAPLFVAPTFPLQKFEEISPQVKDFVYWSARFEGLEKVSRQY</sequence>
<keyword evidence="4" id="KW-1185">Reference proteome</keyword>
<protein>
    <recommendedName>
        <fullName evidence="2">Aminotransferase-like plant mobile domain-containing protein</fullName>
    </recommendedName>
</protein>
<feature type="compositionally biased region" description="Acidic residues" evidence="1">
    <location>
        <begin position="621"/>
        <end position="639"/>
    </location>
</feature>
<feature type="region of interest" description="Disordered" evidence="1">
    <location>
        <begin position="511"/>
        <end position="571"/>
    </location>
</feature>
<evidence type="ECO:0000313" key="3">
    <source>
        <dbReference type="EMBL" id="KAK9911755.1"/>
    </source>
</evidence>
<feature type="compositionally biased region" description="Basic and acidic residues" evidence="1">
    <location>
        <begin position="640"/>
        <end position="658"/>
    </location>
</feature>